<evidence type="ECO:0000259" key="1">
    <source>
        <dbReference type="PROSITE" id="PS51411"/>
    </source>
</evidence>
<dbReference type="EMBL" id="AP014609">
    <property type="protein sequence ID" value="BAR92096.1"/>
    <property type="molecule type" value="Genomic_DNA"/>
</dbReference>
<accession>A0ABM7EYL7</accession>
<dbReference type="Proteomes" id="UP000217805">
    <property type="component" value="Chromosome"/>
</dbReference>
<dbReference type="NCBIfam" id="NF041131">
    <property type="entry name" value="RicT_YaaT_fam"/>
    <property type="match status" value="1"/>
</dbReference>
<organism evidence="2 3">
    <name type="scientific">Blattabacterium cuenoti BPAY</name>
    <dbReference type="NCBI Taxonomy" id="1457031"/>
    <lineage>
        <taxon>Bacteria</taxon>
        <taxon>Pseudomonadati</taxon>
        <taxon>Bacteroidota</taxon>
        <taxon>Flavobacteriia</taxon>
        <taxon>Flavobacteriales</taxon>
        <taxon>Blattabacteriaceae</taxon>
        <taxon>Blattabacterium</taxon>
    </lineage>
</organism>
<keyword evidence="3" id="KW-1185">Reference proteome</keyword>
<dbReference type="Pfam" id="PF04468">
    <property type="entry name" value="PSP1"/>
    <property type="match status" value="1"/>
</dbReference>
<reference evidence="2 3" key="1">
    <citation type="journal article" date="2015" name="Microbes Environ.">
        <title>An Efficient Strategy Developed for Next-Generation Sequencing of Endosymbiont Genomes Performed Using Crude DNA Isolated from Host Tissues: A Case Study of Blattabacterium cuenoti Inhabiting the Fat Bodies of Cockroaches.</title>
        <authorList>
            <person name="Kinjo Y."/>
            <person name="Saitoh S."/>
            <person name="Tokuda G."/>
        </authorList>
    </citation>
    <scope>NUCLEOTIDE SEQUENCE [LARGE SCALE GENOMIC DNA]</scope>
    <source>
        <strain evidence="2 3">BPAY</strain>
    </source>
</reference>
<dbReference type="PANTHER" id="PTHR43830:SF3">
    <property type="entry name" value="PROTEIN PSP1"/>
    <property type="match status" value="1"/>
</dbReference>
<name>A0ABM7EYL7_9FLAO</name>
<proteinExistence type="predicted"/>
<sequence>MNKSCSDCLNKCEKKESILKKKCYEINVLDWLSNIQSPFEGQKYNIVEIQFKNNRKEFFLNQEKIFLDQGDIVTVETKSGIGHDVGVVYLTGELARLQIRNQTINSKTFRKVYRKSTYKEVNIWKYFKKKENTTLFKAKKIAKNLNLIMKICDVEYQGDGGKAIFYYTAENRIDFRKLIKEFAFYFHTRIEMRQIGYRQEAAKIGGIGSCGRELCCSTWLKKFKSVTTNSARYQQLSINIQKLTGQCSKLKCCLNYELDAYLDAIKDFPDFNRKIYTEKGAAQCMKIDVFKRKMWFSYIKNPNTWFRIEVKKIKEILEKNKIAPPLEELSTINTIQKTELTFKDLSI</sequence>
<dbReference type="InterPro" id="IPR007557">
    <property type="entry name" value="PSP1_C"/>
</dbReference>
<feature type="domain" description="PSP1 C-terminal" evidence="1">
    <location>
        <begin position="110"/>
        <end position="195"/>
    </location>
</feature>
<evidence type="ECO:0000313" key="3">
    <source>
        <dbReference type="Proteomes" id="UP000217805"/>
    </source>
</evidence>
<dbReference type="PANTHER" id="PTHR43830">
    <property type="entry name" value="PROTEIN PSP1"/>
    <property type="match status" value="1"/>
</dbReference>
<protein>
    <submittedName>
        <fullName evidence="2">PSP1 domain-containing protein</fullName>
    </submittedName>
</protein>
<dbReference type="InterPro" id="IPR047767">
    <property type="entry name" value="PSP1-like"/>
</dbReference>
<gene>
    <name evidence="2" type="ORF">BPAY_362</name>
</gene>
<dbReference type="PROSITE" id="PS51411">
    <property type="entry name" value="PSP1_C"/>
    <property type="match status" value="1"/>
</dbReference>
<dbReference type="RefSeq" id="WP_096378237.1">
    <property type="nucleotide sequence ID" value="NZ_AP014609.1"/>
</dbReference>
<evidence type="ECO:0000313" key="2">
    <source>
        <dbReference type="EMBL" id="BAR92096.1"/>
    </source>
</evidence>